<dbReference type="GO" id="GO:0003677">
    <property type="term" value="F:DNA binding"/>
    <property type="evidence" value="ECO:0007669"/>
    <property type="project" value="UniProtKB-KW"/>
</dbReference>
<dbReference type="PANTHER" id="PTHR46558">
    <property type="entry name" value="TRACRIPTIONAL REGULATORY PROTEIN-RELATED-RELATED"/>
    <property type="match status" value="1"/>
</dbReference>
<dbReference type="Pfam" id="PF01381">
    <property type="entry name" value="HTH_3"/>
    <property type="match status" value="2"/>
</dbReference>
<evidence type="ECO:0000313" key="3">
    <source>
        <dbReference type="EMBL" id="MDG4982873.1"/>
    </source>
</evidence>
<dbReference type="PANTHER" id="PTHR46558:SF11">
    <property type="entry name" value="HTH-TYPE TRANSCRIPTIONAL REGULATOR XRE"/>
    <property type="match status" value="1"/>
</dbReference>
<dbReference type="SMART" id="SM00530">
    <property type="entry name" value="HTH_XRE"/>
    <property type="match status" value="2"/>
</dbReference>
<reference evidence="3" key="2">
    <citation type="journal article" date="2023" name="Food Microbiol.">
        <title>Evaluation of the fermentation potential of lactic acid bacteria isolated from herbs, fruits and vegetables as starter cultures in nut-based milk alternatives.</title>
        <authorList>
            <person name="Huang W."/>
            <person name="Dong A."/>
            <person name="Pham H.T."/>
            <person name="Zhou C."/>
            <person name="Huo Z."/>
            <person name="Watjen A.P."/>
            <person name="Prakash S."/>
            <person name="Bang-Berthelsen C.H."/>
            <person name="Turner M.S."/>
        </authorList>
    </citation>
    <scope>NUCLEOTIDE SEQUENCE</scope>
    <source>
        <strain evidence="3">3</strain>
    </source>
</reference>
<gene>
    <name evidence="3" type="ORF">OGZ51_01745</name>
</gene>
<reference evidence="3" key="1">
    <citation type="submission" date="2022-10" db="EMBL/GenBank/DDBJ databases">
        <authorList>
            <person name="Turner M.S."/>
            <person name="Huang W."/>
        </authorList>
    </citation>
    <scope>NUCLEOTIDE SEQUENCE</scope>
    <source>
        <strain evidence="3">3</strain>
    </source>
</reference>
<dbReference type="Gene3D" id="1.10.260.40">
    <property type="entry name" value="lambda repressor-like DNA-binding domains"/>
    <property type="match status" value="2"/>
</dbReference>
<evidence type="ECO:0000259" key="2">
    <source>
        <dbReference type="PROSITE" id="PS50943"/>
    </source>
</evidence>
<proteinExistence type="predicted"/>
<dbReference type="Proteomes" id="UP001152614">
    <property type="component" value="Unassembled WGS sequence"/>
</dbReference>
<dbReference type="RefSeq" id="WP_278228658.1">
    <property type="nucleotide sequence ID" value="NZ_JAOWLY010000001.1"/>
</dbReference>
<feature type="domain" description="HTH cro/C1-type" evidence="2">
    <location>
        <begin position="78"/>
        <end position="132"/>
    </location>
</feature>
<keyword evidence="1" id="KW-0238">DNA-binding</keyword>
<organism evidence="3 4">
    <name type="scientific">Lactococcus lactis</name>
    <dbReference type="NCBI Taxonomy" id="1358"/>
    <lineage>
        <taxon>Bacteria</taxon>
        <taxon>Bacillati</taxon>
        <taxon>Bacillota</taxon>
        <taxon>Bacilli</taxon>
        <taxon>Lactobacillales</taxon>
        <taxon>Streptococcaceae</taxon>
        <taxon>Lactococcus</taxon>
    </lineage>
</organism>
<evidence type="ECO:0000256" key="1">
    <source>
        <dbReference type="ARBA" id="ARBA00023125"/>
    </source>
</evidence>
<dbReference type="CDD" id="cd00093">
    <property type="entry name" value="HTH_XRE"/>
    <property type="match status" value="2"/>
</dbReference>
<evidence type="ECO:0000313" key="4">
    <source>
        <dbReference type="Proteomes" id="UP001152614"/>
    </source>
</evidence>
<dbReference type="SUPFAM" id="SSF47413">
    <property type="entry name" value="lambda repressor-like DNA-binding domains"/>
    <property type="match status" value="2"/>
</dbReference>
<dbReference type="InterPro" id="IPR001387">
    <property type="entry name" value="Cro/C1-type_HTH"/>
</dbReference>
<comment type="caution">
    <text evidence="3">The sequence shown here is derived from an EMBL/GenBank/DDBJ whole genome shotgun (WGS) entry which is preliminary data.</text>
</comment>
<dbReference type="EMBL" id="JAOWLY010000001">
    <property type="protein sequence ID" value="MDG4982873.1"/>
    <property type="molecule type" value="Genomic_DNA"/>
</dbReference>
<name>A0A9X4NF08_9LACT</name>
<dbReference type="AlphaFoldDB" id="A0A9X4NF08"/>
<protein>
    <submittedName>
        <fullName evidence="3">Helix-turn-helix domain-containing protein</fullName>
    </submittedName>
</protein>
<accession>A0A9X4NF08</accession>
<dbReference type="InterPro" id="IPR010982">
    <property type="entry name" value="Lambda_DNA-bd_dom_sf"/>
</dbReference>
<dbReference type="PROSITE" id="PS50943">
    <property type="entry name" value="HTH_CROC1"/>
    <property type="match status" value="2"/>
</dbReference>
<feature type="domain" description="HTH cro/C1-type" evidence="2">
    <location>
        <begin position="8"/>
        <end position="62"/>
    </location>
</feature>
<sequence>MSVFAEQLKTLRKINGLTQKELAENVGVQQGAINKWESGKTEPNIEMLVRLAECFDVSLDYLMGGKMKNITEEFSLCLKKLRMKRKLSQKQIAEKLMISQQQYSKWESGIITPNAETLVRLADYFDVSIDYLLGRKKKG</sequence>